<protein>
    <submittedName>
        <fullName evidence="3">Xanthine dehydrogenase family protein molybdopterin-binding subunit</fullName>
    </submittedName>
</protein>
<organism evidence="3 4">
    <name type="scientific">Nocardioides conyzicola</name>
    <dbReference type="NCBI Taxonomy" id="1651781"/>
    <lineage>
        <taxon>Bacteria</taxon>
        <taxon>Bacillati</taxon>
        <taxon>Actinomycetota</taxon>
        <taxon>Actinomycetes</taxon>
        <taxon>Propionibacteriales</taxon>
        <taxon>Nocardioidaceae</taxon>
        <taxon>Nocardioides</taxon>
    </lineage>
</organism>
<evidence type="ECO:0000313" key="3">
    <source>
        <dbReference type="EMBL" id="GAA4699689.1"/>
    </source>
</evidence>
<dbReference type="Pfam" id="PF20256">
    <property type="entry name" value="MoCoBD_2"/>
    <property type="match status" value="1"/>
</dbReference>
<dbReference type="Gene3D" id="3.90.1170.50">
    <property type="entry name" value="Aldehyde oxidase/xanthine dehydrogenase, a/b hammerhead"/>
    <property type="match status" value="1"/>
</dbReference>
<dbReference type="Pfam" id="PF02738">
    <property type="entry name" value="MoCoBD_1"/>
    <property type="match status" value="1"/>
</dbReference>
<dbReference type="InterPro" id="IPR000674">
    <property type="entry name" value="Ald_Oxase/Xan_DH_a/b"/>
</dbReference>
<dbReference type="SMART" id="SM01008">
    <property type="entry name" value="Ald_Xan_dh_C"/>
    <property type="match status" value="1"/>
</dbReference>
<dbReference type="InterPro" id="IPR008274">
    <property type="entry name" value="AldOxase/xan_DH_MoCoBD1"/>
</dbReference>
<dbReference type="PANTHER" id="PTHR11908">
    <property type="entry name" value="XANTHINE DEHYDROGENASE"/>
    <property type="match status" value="1"/>
</dbReference>
<comment type="caution">
    <text evidence="3">The sequence shown here is derived from an EMBL/GenBank/DDBJ whole genome shotgun (WGS) entry which is preliminary data.</text>
</comment>
<gene>
    <name evidence="3" type="ORF">GCM10023349_15050</name>
</gene>
<sequence>MKNNAGHSDVSQRTIDDERQMTGAPLDAESAVLLAESAKATAAADGHHEADDKQVGASIRRYGGADRVTGTQQFVSDLRFTDAAQVTLVTLPVARATITGIDTARARAMPGVLAVVSAADLPEPMPRFGVSHQDRPVLADGEVIYHGEPVVAVVAETLDQAQAAAREVTVSYEERPGVFTLDQALAPDAPLVRDPSHRPEDDEHRHTNVLETALYEWGDVVRAADEADVIVENTYTFPMVTHFPIEPGGSVVVPTDSGGVDVYSPVQHPYLLQRTIAKVLGIALGQVRVVAPDPGGGFGGKQNPKLEPLIAFLALRLRRPCRLVLSLEQTFQMMRRAACRVHARTGFSDDGELVFHHLECDYLIGAYADVAPRVMAKGSYVGAGPYRIPNVRTSSRAVMSNTTPSTAFRGFGCPQVAWATESQIDAGARALGLNGLDIRRRNLVRKGEAFFRGPYEATADGHWHQSLEKAAELIGWDEPLPANRGRGIAVAIKPGATSGLSQSLVRFLADGSAIAYAGTSDMGQGARTLWQQIVADELGTPLELVRVVSGDTGIVPFDLQTSASRSTVFMGNAVLEACRDIRRRVLALYSEETGVDEESLSEEPGFLRTPDGPMPLLEASRVALGALGGEFVGQGTSRMRGRKGHPLGGDAAFYEFNCTAIEVEVDMETGELLLHKHVSVSDVGRELNPTQVISQDEGASIMGLGHSQMEQLLIDEHGVIRNLGALDYRIPTFKDVPLDLRTHGIENHDGPGPYGSKGISEGALLCTSGALGAAVNEAIGTVVRDLPLTPERVWTAMQEAKAAGA</sequence>
<evidence type="ECO:0000259" key="2">
    <source>
        <dbReference type="SMART" id="SM01008"/>
    </source>
</evidence>
<evidence type="ECO:0000256" key="1">
    <source>
        <dbReference type="SAM" id="MobiDB-lite"/>
    </source>
</evidence>
<name>A0ABP8X2Q3_9ACTN</name>
<dbReference type="Gene3D" id="3.30.365.10">
    <property type="entry name" value="Aldehyde oxidase/xanthine dehydrogenase, molybdopterin binding domain"/>
    <property type="match status" value="4"/>
</dbReference>
<feature type="compositionally biased region" description="Polar residues" evidence="1">
    <location>
        <begin position="1"/>
        <end position="13"/>
    </location>
</feature>
<keyword evidence="4" id="KW-1185">Reference proteome</keyword>
<dbReference type="SUPFAM" id="SSF54665">
    <property type="entry name" value="CO dehydrogenase molybdoprotein N-domain-like"/>
    <property type="match status" value="1"/>
</dbReference>
<dbReference type="EMBL" id="BAABKM010000002">
    <property type="protein sequence ID" value="GAA4699689.1"/>
    <property type="molecule type" value="Genomic_DNA"/>
</dbReference>
<dbReference type="InterPro" id="IPR036856">
    <property type="entry name" value="Ald_Oxase/Xan_DH_a/b_sf"/>
</dbReference>
<dbReference type="PANTHER" id="PTHR11908:SF157">
    <property type="entry name" value="XANTHINE DEHYDROGENASE SUBUNIT D-RELATED"/>
    <property type="match status" value="1"/>
</dbReference>
<proteinExistence type="predicted"/>
<dbReference type="Pfam" id="PF01315">
    <property type="entry name" value="Ald_Xan_dh_C"/>
    <property type="match status" value="1"/>
</dbReference>
<accession>A0ABP8X2Q3</accession>
<evidence type="ECO:0000313" key="4">
    <source>
        <dbReference type="Proteomes" id="UP001499974"/>
    </source>
</evidence>
<dbReference type="SUPFAM" id="SSF56003">
    <property type="entry name" value="Molybdenum cofactor-binding domain"/>
    <property type="match status" value="1"/>
</dbReference>
<dbReference type="InterPro" id="IPR037165">
    <property type="entry name" value="AldOxase/xan_DH_Mopterin-bd_sf"/>
</dbReference>
<feature type="domain" description="Aldehyde oxidase/xanthine dehydrogenase a/b hammerhead" evidence="2">
    <location>
        <begin position="69"/>
        <end position="176"/>
    </location>
</feature>
<dbReference type="InterPro" id="IPR046867">
    <property type="entry name" value="AldOxase/xan_DH_MoCoBD2"/>
</dbReference>
<feature type="region of interest" description="Disordered" evidence="1">
    <location>
        <begin position="1"/>
        <end position="22"/>
    </location>
</feature>
<dbReference type="InterPro" id="IPR016208">
    <property type="entry name" value="Ald_Oxase/xanthine_DH-like"/>
</dbReference>
<dbReference type="Proteomes" id="UP001499974">
    <property type="component" value="Unassembled WGS sequence"/>
</dbReference>
<reference evidence="4" key="1">
    <citation type="journal article" date="2019" name="Int. J. Syst. Evol. Microbiol.">
        <title>The Global Catalogue of Microorganisms (GCM) 10K type strain sequencing project: providing services to taxonomists for standard genome sequencing and annotation.</title>
        <authorList>
            <consortium name="The Broad Institute Genomics Platform"/>
            <consortium name="The Broad Institute Genome Sequencing Center for Infectious Disease"/>
            <person name="Wu L."/>
            <person name="Ma J."/>
        </authorList>
    </citation>
    <scope>NUCLEOTIDE SEQUENCE [LARGE SCALE GENOMIC DNA]</scope>
    <source>
        <strain evidence="4">JCM 18531</strain>
    </source>
</reference>